<dbReference type="SUPFAM" id="SSF47413">
    <property type="entry name" value="lambda repressor-like DNA-binding domains"/>
    <property type="match status" value="1"/>
</dbReference>
<evidence type="ECO:0000256" key="1">
    <source>
        <dbReference type="ARBA" id="ARBA00023015"/>
    </source>
</evidence>
<feature type="domain" description="HTH lacI-type" evidence="4">
    <location>
        <begin position="7"/>
        <end position="61"/>
    </location>
</feature>
<dbReference type="GO" id="GO:0000976">
    <property type="term" value="F:transcription cis-regulatory region binding"/>
    <property type="evidence" value="ECO:0007669"/>
    <property type="project" value="TreeGrafter"/>
</dbReference>
<reference evidence="5 6" key="1">
    <citation type="submission" date="2019-08" db="EMBL/GenBank/DDBJ databases">
        <title>In-depth cultivation of the pig gut microbiome towards novel bacterial diversity and tailored functional studies.</title>
        <authorList>
            <person name="Wylensek D."/>
            <person name="Hitch T.C.A."/>
            <person name="Clavel T."/>
        </authorList>
    </citation>
    <scope>NUCLEOTIDE SEQUENCE [LARGE SCALE GENOMIC DNA]</scope>
    <source>
        <strain evidence="5 6">BBE-744-WT-12</strain>
    </source>
</reference>
<evidence type="ECO:0000313" key="5">
    <source>
        <dbReference type="EMBL" id="MST96585.1"/>
    </source>
</evidence>
<dbReference type="RefSeq" id="WP_106054477.1">
    <property type="nucleotide sequence ID" value="NZ_VUNS01000004.1"/>
</dbReference>
<name>A0A844G103_9BACT</name>
<proteinExistence type="predicted"/>
<comment type="caution">
    <text evidence="5">The sequence shown here is derived from an EMBL/GenBank/DDBJ whole genome shotgun (WGS) entry which is preliminary data.</text>
</comment>
<dbReference type="InterPro" id="IPR028082">
    <property type="entry name" value="Peripla_BP_I"/>
</dbReference>
<dbReference type="InterPro" id="IPR010982">
    <property type="entry name" value="Lambda_DNA-bd_dom_sf"/>
</dbReference>
<evidence type="ECO:0000313" key="6">
    <source>
        <dbReference type="Proteomes" id="UP000435649"/>
    </source>
</evidence>
<sequence>MRRSQGVNITRIAREAGLSIASVSRAMNGRNGVSEDVRRRVNELLRKHNYIGNNHLNREKRIAILQNSCSFGGYQTELYYGFTDAAAEHGIDFCSVIRACNDRRTLLEEIRELQCSGVIVILPAQFESDLPSLIDSELKVILIDSTPSPLEGEVGFVDHDAYAGSLEAVRHLTGLGHRAIGYVRHPSRTLNHLQRYKAYEDGLREVGIVPEPGWVIQPGGSCEKIRGATKELLSSHPELTALMVTSDEVAPGAMRAAWELGKRIPDDLSLVGFDDLPQSCCFVPSLTTVRHPIYDIASKAIRELDLCLKDPGRPLPREVFPAPLVVRESTGKAPR</sequence>
<dbReference type="Gene3D" id="1.10.260.40">
    <property type="entry name" value="lambda repressor-like DNA-binding domains"/>
    <property type="match status" value="1"/>
</dbReference>
<keyword evidence="1" id="KW-0805">Transcription regulation</keyword>
<dbReference type="Gene3D" id="3.40.50.2300">
    <property type="match status" value="2"/>
</dbReference>
<dbReference type="PANTHER" id="PTHR30146">
    <property type="entry name" value="LACI-RELATED TRANSCRIPTIONAL REPRESSOR"/>
    <property type="match status" value="1"/>
</dbReference>
<keyword evidence="2" id="KW-0238">DNA-binding</keyword>
<dbReference type="PANTHER" id="PTHR30146:SF109">
    <property type="entry name" value="HTH-TYPE TRANSCRIPTIONAL REGULATOR GALS"/>
    <property type="match status" value="1"/>
</dbReference>
<keyword evidence="3" id="KW-0804">Transcription</keyword>
<dbReference type="CDD" id="cd01392">
    <property type="entry name" value="HTH_LacI"/>
    <property type="match status" value="1"/>
</dbReference>
<dbReference type="InterPro" id="IPR046335">
    <property type="entry name" value="LacI/GalR-like_sensor"/>
</dbReference>
<keyword evidence="6" id="KW-1185">Reference proteome</keyword>
<dbReference type="PROSITE" id="PS50932">
    <property type="entry name" value="HTH_LACI_2"/>
    <property type="match status" value="1"/>
</dbReference>
<organism evidence="5 6">
    <name type="scientific">Victivallis lenta</name>
    <dbReference type="NCBI Taxonomy" id="2606640"/>
    <lineage>
        <taxon>Bacteria</taxon>
        <taxon>Pseudomonadati</taxon>
        <taxon>Lentisphaerota</taxon>
        <taxon>Lentisphaeria</taxon>
        <taxon>Victivallales</taxon>
        <taxon>Victivallaceae</taxon>
        <taxon>Victivallis</taxon>
    </lineage>
</organism>
<evidence type="ECO:0000256" key="3">
    <source>
        <dbReference type="ARBA" id="ARBA00023163"/>
    </source>
</evidence>
<evidence type="ECO:0000256" key="2">
    <source>
        <dbReference type="ARBA" id="ARBA00023125"/>
    </source>
</evidence>
<dbReference type="Proteomes" id="UP000435649">
    <property type="component" value="Unassembled WGS sequence"/>
</dbReference>
<accession>A0A844G103</accession>
<dbReference type="InterPro" id="IPR000843">
    <property type="entry name" value="HTH_LacI"/>
</dbReference>
<dbReference type="EMBL" id="VUNS01000004">
    <property type="protein sequence ID" value="MST96585.1"/>
    <property type="molecule type" value="Genomic_DNA"/>
</dbReference>
<dbReference type="Pfam" id="PF13377">
    <property type="entry name" value="Peripla_BP_3"/>
    <property type="match status" value="1"/>
</dbReference>
<dbReference type="SMART" id="SM00354">
    <property type="entry name" value="HTH_LACI"/>
    <property type="match status" value="1"/>
</dbReference>
<evidence type="ECO:0000259" key="4">
    <source>
        <dbReference type="PROSITE" id="PS50932"/>
    </source>
</evidence>
<protein>
    <submittedName>
        <fullName evidence="5">LacI family transcriptional regulator</fullName>
    </submittedName>
</protein>
<dbReference type="SUPFAM" id="SSF53822">
    <property type="entry name" value="Periplasmic binding protein-like I"/>
    <property type="match status" value="1"/>
</dbReference>
<dbReference type="GO" id="GO:0003700">
    <property type="term" value="F:DNA-binding transcription factor activity"/>
    <property type="evidence" value="ECO:0007669"/>
    <property type="project" value="TreeGrafter"/>
</dbReference>
<dbReference type="CDD" id="cd06267">
    <property type="entry name" value="PBP1_LacI_sugar_binding-like"/>
    <property type="match status" value="1"/>
</dbReference>
<dbReference type="AlphaFoldDB" id="A0A844G103"/>
<gene>
    <name evidence="5" type="ORF">FYJ85_05935</name>
</gene>
<dbReference type="Pfam" id="PF00356">
    <property type="entry name" value="LacI"/>
    <property type="match status" value="1"/>
</dbReference>